<feature type="domain" description="Mycothiol-dependent maleylpyruvate isomerase metal-binding" evidence="1">
    <location>
        <begin position="11"/>
        <end position="154"/>
    </location>
</feature>
<accession>A0A853C4T7</accession>
<evidence type="ECO:0000313" key="2">
    <source>
        <dbReference type="EMBL" id="NYJ02474.1"/>
    </source>
</evidence>
<comment type="caution">
    <text evidence="2">The sequence shown here is derived from an EMBL/GenBank/DDBJ whole genome shotgun (WGS) entry which is preliminary data.</text>
</comment>
<dbReference type="Gene3D" id="1.20.120.450">
    <property type="entry name" value="dinb family like domain"/>
    <property type="match status" value="1"/>
</dbReference>
<name>A0A853C4T7_9ACTN</name>
<dbReference type="InterPro" id="IPR017517">
    <property type="entry name" value="Maleyloyr_isom"/>
</dbReference>
<dbReference type="NCBIfam" id="TIGR03083">
    <property type="entry name" value="maleylpyruvate isomerase family mycothiol-dependent enzyme"/>
    <property type="match status" value="1"/>
</dbReference>
<evidence type="ECO:0000259" key="1">
    <source>
        <dbReference type="Pfam" id="PF11716"/>
    </source>
</evidence>
<reference evidence="2 3" key="1">
    <citation type="submission" date="2020-07" db="EMBL/GenBank/DDBJ databases">
        <title>Sequencing the genomes of 1000 actinobacteria strains.</title>
        <authorList>
            <person name="Klenk H.-P."/>
        </authorList>
    </citation>
    <scope>NUCLEOTIDE SEQUENCE [LARGE SCALE GENOMIC DNA]</scope>
    <source>
        <strain evidence="2 3">DSM 103833</strain>
    </source>
</reference>
<dbReference type="EMBL" id="JACCFP010000001">
    <property type="protein sequence ID" value="NYJ02474.1"/>
    <property type="molecule type" value="Genomic_DNA"/>
</dbReference>
<gene>
    <name evidence="2" type="ORF">HNR19_003172</name>
</gene>
<evidence type="ECO:0000313" key="3">
    <source>
        <dbReference type="Proteomes" id="UP000530424"/>
    </source>
</evidence>
<dbReference type="Proteomes" id="UP000530424">
    <property type="component" value="Unassembled WGS sequence"/>
</dbReference>
<dbReference type="AlphaFoldDB" id="A0A853C4T7"/>
<dbReference type="RefSeq" id="WP_179668838.1">
    <property type="nucleotide sequence ID" value="NZ_JACCFP010000001.1"/>
</dbReference>
<dbReference type="InterPro" id="IPR034660">
    <property type="entry name" value="DinB/YfiT-like"/>
</dbReference>
<proteinExistence type="predicted"/>
<sequence>MITNERETFLRAAEMFAELCGRIGDEQWPRPGLGEWDVRALVGHTLRAVTTVATYLGQPAPAEIVCESAGAYFVAARSIAGAEDRAVAERGHQAGRDLGAEPMTAVRQAVERTRSALAATADDRVVATVVGGMRLADYLPTRTFELLAHTLDLADAIGLEVTPPPEVVESAVRTAAAAAAGTGDGVALFRHLLGRPGGAHRPLFS</sequence>
<dbReference type="GO" id="GO:0046872">
    <property type="term" value="F:metal ion binding"/>
    <property type="evidence" value="ECO:0007669"/>
    <property type="project" value="InterPro"/>
</dbReference>
<keyword evidence="3" id="KW-1185">Reference proteome</keyword>
<dbReference type="Pfam" id="PF11716">
    <property type="entry name" value="MDMPI_N"/>
    <property type="match status" value="1"/>
</dbReference>
<dbReference type="InterPro" id="IPR024344">
    <property type="entry name" value="MDMPI_metal-binding"/>
</dbReference>
<organism evidence="2 3">
    <name type="scientific">Nocardioides thalensis</name>
    <dbReference type="NCBI Taxonomy" id="1914755"/>
    <lineage>
        <taxon>Bacteria</taxon>
        <taxon>Bacillati</taxon>
        <taxon>Actinomycetota</taxon>
        <taxon>Actinomycetes</taxon>
        <taxon>Propionibacteriales</taxon>
        <taxon>Nocardioidaceae</taxon>
        <taxon>Nocardioides</taxon>
    </lineage>
</organism>
<protein>
    <submittedName>
        <fullName evidence="2">Uncharacterized protein (TIGR03083 family)</fullName>
    </submittedName>
</protein>
<dbReference type="SUPFAM" id="SSF109854">
    <property type="entry name" value="DinB/YfiT-like putative metalloenzymes"/>
    <property type="match status" value="1"/>
</dbReference>